<protein>
    <recommendedName>
        <fullName evidence="6">CobW C-terminal domain-containing protein</fullName>
    </recommendedName>
</protein>
<evidence type="ECO:0000256" key="3">
    <source>
        <dbReference type="ARBA" id="ARBA00023186"/>
    </source>
</evidence>
<dbReference type="OrthoDB" id="9808822at2"/>
<dbReference type="RefSeq" id="WP_097651554.1">
    <property type="nucleotide sequence ID" value="NZ_LYXE01000063.1"/>
</dbReference>
<dbReference type="EMBL" id="LYXE01000063">
    <property type="protein sequence ID" value="PDV99793.1"/>
    <property type="molecule type" value="Genomic_DNA"/>
</dbReference>
<proteinExistence type="inferred from homology"/>
<keyword evidence="3" id="KW-0143">Chaperone</keyword>
<dbReference type="Gene3D" id="3.30.1220.10">
    <property type="entry name" value="CobW-like, C-terminal domain"/>
    <property type="match status" value="1"/>
</dbReference>
<dbReference type="PANTHER" id="PTHR13748">
    <property type="entry name" value="COBW-RELATED"/>
    <property type="match status" value="1"/>
</dbReference>
<dbReference type="PANTHER" id="PTHR13748:SF62">
    <property type="entry name" value="COBW DOMAIN-CONTAINING PROTEIN"/>
    <property type="match status" value="1"/>
</dbReference>
<gene>
    <name evidence="7" type="ORF">A9Q02_00845</name>
</gene>
<dbReference type="Pfam" id="PF02492">
    <property type="entry name" value="cobW"/>
    <property type="match status" value="1"/>
</dbReference>
<evidence type="ECO:0000256" key="4">
    <source>
        <dbReference type="ARBA" id="ARBA00034320"/>
    </source>
</evidence>
<evidence type="ECO:0000256" key="5">
    <source>
        <dbReference type="ARBA" id="ARBA00049117"/>
    </source>
</evidence>
<dbReference type="SUPFAM" id="SSF52540">
    <property type="entry name" value="P-loop containing nucleoside triphosphate hydrolases"/>
    <property type="match status" value="1"/>
</dbReference>
<evidence type="ECO:0000259" key="6">
    <source>
        <dbReference type="SMART" id="SM00833"/>
    </source>
</evidence>
<dbReference type="GO" id="GO:0000166">
    <property type="term" value="F:nucleotide binding"/>
    <property type="evidence" value="ECO:0007669"/>
    <property type="project" value="UniProtKB-KW"/>
</dbReference>
<feature type="domain" description="CobW C-terminal" evidence="6">
    <location>
        <begin position="209"/>
        <end position="300"/>
    </location>
</feature>
<dbReference type="InterPro" id="IPR003495">
    <property type="entry name" value="CobW/HypB/UreG_nucleotide-bd"/>
</dbReference>
<dbReference type="Proteomes" id="UP000220922">
    <property type="component" value="Unassembled WGS sequence"/>
</dbReference>
<dbReference type="Pfam" id="PF07683">
    <property type="entry name" value="CobW_C"/>
    <property type="match status" value="1"/>
</dbReference>
<dbReference type="AlphaFoldDB" id="A0A2H3LBK0"/>
<keyword evidence="2" id="KW-0378">Hydrolase</keyword>
<dbReference type="GO" id="GO:0016787">
    <property type="term" value="F:hydrolase activity"/>
    <property type="evidence" value="ECO:0007669"/>
    <property type="project" value="UniProtKB-KW"/>
</dbReference>
<dbReference type="CDD" id="cd03112">
    <property type="entry name" value="CobW-like"/>
    <property type="match status" value="1"/>
</dbReference>
<comment type="caution">
    <text evidence="7">The sequence shown here is derived from an EMBL/GenBank/DDBJ whole genome shotgun (WGS) entry which is preliminary data.</text>
</comment>
<evidence type="ECO:0000313" key="8">
    <source>
        <dbReference type="Proteomes" id="UP000220922"/>
    </source>
</evidence>
<keyword evidence="1" id="KW-0547">Nucleotide-binding</keyword>
<organism evidence="7 8">
    <name type="scientific">Candidatus Chloroploca asiatica</name>
    <dbReference type="NCBI Taxonomy" id="1506545"/>
    <lineage>
        <taxon>Bacteria</taxon>
        <taxon>Bacillati</taxon>
        <taxon>Chloroflexota</taxon>
        <taxon>Chloroflexia</taxon>
        <taxon>Chloroflexales</taxon>
        <taxon>Chloroflexineae</taxon>
        <taxon>Oscillochloridaceae</taxon>
        <taxon>Candidatus Chloroploca</taxon>
    </lineage>
</organism>
<name>A0A2H3LBK0_9CHLR</name>
<accession>A0A2H3LBK0</accession>
<comment type="catalytic activity">
    <reaction evidence="5">
        <text>GTP + H2O = GDP + phosphate + H(+)</text>
        <dbReference type="Rhea" id="RHEA:19669"/>
        <dbReference type="ChEBI" id="CHEBI:15377"/>
        <dbReference type="ChEBI" id="CHEBI:15378"/>
        <dbReference type="ChEBI" id="CHEBI:37565"/>
        <dbReference type="ChEBI" id="CHEBI:43474"/>
        <dbReference type="ChEBI" id="CHEBI:58189"/>
    </reaction>
    <physiologicalReaction direction="left-to-right" evidence="5">
        <dbReference type="Rhea" id="RHEA:19670"/>
    </physiologicalReaction>
</comment>
<dbReference type="SMART" id="SM00833">
    <property type="entry name" value="CobW_C"/>
    <property type="match status" value="1"/>
</dbReference>
<dbReference type="InterPro" id="IPR051316">
    <property type="entry name" value="Zinc-reg_GTPase_activator"/>
</dbReference>
<comment type="similarity">
    <text evidence="4">Belongs to the SIMIBI class G3E GTPase family. ZNG1 subfamily.</text>
</comment>
<reference evidence="7 8" key="1">
    <citation type="submission" date="2016-05" db="EMBL/GenBank/DDBJ databases">
        <authorList>
            <person name="Lavstsen T."/>
            <person name="Jespersen J.S."/>
        </authorList>
    </citation>
    <scope>NUCLEOTIDE SEQUENCE [LARGE SCALE GENOMIC DNA]</scope>
    <source>
        <strain evidence="7 8">B7-9</strain>
    </source>
</reference>
<dbReference type="Gene3D" id="3.40.50.300">
    <property type="entry name" value="P-loop containing nucleotide triphosphate hydrolases"/>
    <property type="match status" value="1"/>
</dbReference>
<dbReference type="InterPro" id="IPR027417">
    <property type="entry name" value="P-loop_NTPase"/>
</dbReference>
<evidence type="ECO:0000256" key="1">
    <source>
        <dbReference type="ARBA" id="ARBA00022741"/>
    </source>
</evidence>
<sequence>MQTPLTLVTGFLGSGKTTLVRRLVAEGSPRRRLGVIVNEFGQIGLDGATLARSGHAPIVELAGGCVCCEAGSDFLLAVEELLDYHPEQILVETSGLAEPGGLVRRIRAAELPLDAIVTVVDAANLAAALAASPVTAWQLRAADLIILNKTDLISTERCKQVSEEVQRINARAALVATIQGHVPADLLFSLQMEGEDPPAYPGHRTQDGFSALTWSNDTPLIRSAFEQTLASLPDRVYRAKGLVHCTDAPWPNEVHHVFGRHSLTSVRPQRHQQPLNRLILIGPDLETLAPHIVANLDRCADTTERASHWRQRHDELLDQ</sequence>
<dbReference type="GO" id="GO:0005737">
    <property type="term" value="C:cytoplasm"/>
    <property type="evidence" value="ECO:0007669"/>
    <property type="project" value="TreeGrafter"/>
</dbReference>
<evidence type="ECO:0000313" key="7">
    <source>
        <dbReference type="EMBL" id="PDV99793.1"/>
    </source>
</evidence>
<dbReference type="InterPro" id="IPR036627">
    <property type="entry name" value="CobW-likC_sf"/>
</dbReference>
<dbReference type="SUPFAM" id="SSF90002">
    <property type="entry name" value="Hypothetical protein YjiA, C-terminal domain"/>
    <property type="match status" value="1"/>
</dbReference>
<dbReference type="InterPro" id="IPR011629">
    <property type="entry name" value="CobW-like_C"/>
</dbReference>
<evidence type="ECO:0000256" key="2">
    <source>
        <dbReference type="ARBA" id="ARBA00022801"/>
    </source>
</evidence>
<keyword evidence="8" id="KW-1185">Reference proteome</keyword>